<name>A0A6S7FLX8_PARCT</name>
<evidence type="ECO:0000256" key="4">
    <source>
        <dbReference type="ARBA" id="ARBA00035209"/>
    </source>
</evidence>
<sequence>MADYKVIFTCLFSSVSRHPRCLLRTLSLRQRLFTTGSIQRKENEGENSTNMFEFYHKNPEHLQERQIREIKFDVDQELMVEKEKTERKPPVIEPEKAAWSEGCKRVGAIGVKLGMMPLWLKNGQRVPVTVVQIKDCQVLATRISRELGGNDDVTALEVGAINEKDLEKVNKTDFGRFVKYGVLPKKKVSSFSVSPSALLLPGTEILSGHFYPGQFVTVQAKTKDKGFQGVMKRWGMKGQPASHGQTKTHRKMGATGGGGTPGRIWPGKKMPGHMGNKNRTIYGAKIYRINTKYNVLYIHGQIPGPNGGMVKVKDGVAGHKQPPPYPTYLPHHHGPLPEELIDESIQDFEDDSISFSKG</sequence>
<dbReference type="NCBIfam" id="TIGR03625">
    <property type="entry name" value="L3_bact"/>
    <property type="match status" value="1"/>
</dbReference>
<gene>
    <name evidence="6" type="ORF">PACLA_8A072324</name>
</gene>
<dbReference type="PANTHER" id="PTHR11229:SF8">
    <property type="entry name" value="LARGE RIBOSOMAL SUBUNIT PROTEIN UL3M"/>
    <property type="match status" value="1"/>
</dbReference>
<evidence type="ECO:0000256" key="2">
    <source>
        <dbReference type="ARBA" id="ARBA00022980"/>
    </source>
</evidence>
<dbReference type="InterPro" id="IPR009000">
    <property type="entry name" value="Transl_B-barrel_sf"/>
</dbReference>
<dbReference type="OrthoDB" id="274683at2759"/>
<protein>
    <recommendedName>
        <fullName evidence="4">Large ribosomal subunit protein uL3m</fullName>
    </recommendedName>
    <alternativeName>
        <fullName evidence="5">39S ribosomal protein L3, mitochondrial</fullName>
    </alternativeName>
</protein>
<dbReference type="InterPro" id="IPR019927">
    <property type="entry name" value="Ribosomal_uL3_bac/org-type"/>
</dbReference>
<organism evidence="6 7">
    <name type="scientific">Paramuricea clavata</name>
    <name type="common">Red gorgonian</name>
    <name type="synonym">Violescent sea-whip</name>
    <dbReference type="NCBI Taxonomy" id="317549"/>
    <lineage>
        <taxon>Eukaryota</taxon>
        <taxon>Metazoa</taxon>
        <taxon>Cnidaria</taxon>
        <taxon>Anthozoa</taxon>
        <taxon>Octocorallia</taxon>
        <taxon>Malacalcyonacea</taxon>
        <taxon>Plexauridae</taxon>
        <taxon>Paramuricea</taxon>
    </lineage>
</organism>
<keyword evidence="3" id="KW-0687">Ribonucleoprotein</keyword>
<dbReference type="Pfam" id="PF00297">
    <property type="entry name" value="Ribosomal_L3"/>
    <property type="match status" value="1"/>
</dbReference>
<dbReference type="AlphaFoldDB" id="A0A6S7FLX8"/>
<comment type="caution">
    <text evidence="6">The sequence shown here is derived from an EMBL/GenBank/DDBJ whole genome shotgun (WGS) entry which is preliminary data.</text>
</comment>
<dbReference type="FunFam" id="2.40.30.10:FF:000049">
    <property type="entry name" value="39S ribosomal protein L3, mitochondrial"/>
    <property type="match status" value="1"/>
</dbReference>
<reference evidence="6" key="1">
    <citation type="submission" date="2020-04" db="EMBL/GenBank/DDBJ databases">
        <authorList>
            <person name="Alioto T."/>
            <person name="Alioto T."/>
            <person name="Gomez Garrido J."/>
        </authorList>
    </citation>
    <scope>NUCLEOTIDE SEQUENCE</scope>
    <source>
        <strain evidence="6">A484AB</strain>
    </source>
</reference>
<dbReference type="GO" id="GO:0003735">
    <property type="term" value="F:structural constituent of ribosome"/>
    <property type="evidence" value="ECO:0007669"/>
    <property type="project" value="InterPro"/>
</dbReference>
<evidence type="ECO:0000256" key="3">
    <source>
        <dbReference type="ARBA" id="ARBA00023274"/>
    </source>
</evidence>
<keyword evidence="7" id="KW-1185">Reference proteome</keyword>
<dbReference type="Gene3D" id="2.40.30.10">
    <property type="entry name" value="Translation factors"/>
    <property type="match status" value="2"/>
</dbReference>
<dbReference type="GO" id="GO:0005762">
    <property type="term" value="C:mitochondrial large ribosomal subunit"/>
    <property type="evidence" value="ECO:0007669"/>
    <property type="project" value="TreeGrafter"/>
</dbReference>
<dbReference type="InterPro" id="IPR000597">
    <property type="entry name" value="Ribosomal_uL3"/>
</dbReference>
<evidence type="ECO:0000256" key="5">
    <source>
        <dbReference type="ARBA" id="ARBA00035396"/>
    </source>
</evidence>
<dbReference type="EMBL" id="CACRXK020000327">
    <property type="protein sequence ID" value="CAB3980824.1"/>
    <property type="molecule type" value="Genomic_DNA"/>
</dbReference>
<dbReference type="GO" id="GO:0006412">
    <property type="term" value="P:translation"/>
    <property type="evidence" value="ECO:0007669"/>
    <property type="project" value="InterPro"/>
</dbReference>
<comment type="similarity">
    <text evidence="1">Belongs to the universal ribosomal protein uL3 family.</text>
</comment>
<dbReference type="Proteomes" id="UP001152795">
    <property type="component" value="Unassembled WGS sequence"/>
</dbReference>
<dbReference type="PANTHER" id="PTHR11229">
    <property type="entry name" value="50S RIBOSOMAL PROTEIN L3"/>
    <property type="match status" value="1"/>
</dbReference>
<proteinExistence type="inferred from homology"/>
<evidence type="ECO:0000313" key="7">
    <source>
        <dbReference type="Proteomes" id="UP001152795"/>
    </source>
</evidence>
<evidence type="ECO:0000313" key="6">
    <source>
        <dbReference type="EMBL" id="CAB3980824.1"/>
    </source>
</evidence>
<dbReference type="SUPFAM" id="SSF50447">
    <property type="entry name" value="Translation proteins"/>
    <property type="match status" value="1"/>
</dbReference>
<evidence type="ECO:0000256" key="1">
    <source>
        <dbReference type="ARBA" id="ARBA00006540"/>
    </source>
</evidence>
<keyword evidence="2" id="KW-0689">Ribosomal protein</keyword>
<accession>A0A6S7FLX8</accession>